<name>A0A3D8P6C1_9THEO</name>
<accession>A0A3D8P6C1</accession>
<evidence type="ECO:0000313" key="7">
    <source>
        <dbReference type="Proteomes" id="UP000256329"/>
    </source>
</evidence>
<keyword evidence="1" id="KW-0479">Metal-binding</keyword>
<dbReference type="Pfam" id="PF02662">
    <property type="entry name" value="FlpD"/>
    <property type="match status" value="1"/>
</dbReference>
<keyword evidence="4" id="KW-0411">Iron-sulfur</keyword>
<keyword evidence="7" id="KW-1185">Reference proteome</keyword>
<sequence>MAEDTVREEEMEEEEYEPLILMFATERCAYPCADVAGLSKISYPPNIRLIRVRCCLMVSPDLVLEAFRKGVDGIIIGTCYPPDCAFKEGVERTRERMKKLAPKLREMGIEIDRLRVEAICSVCTNVFKQVTEEMTEILKLLGPTPYAEERMRLRKEKGAG</sequence>
<comment type="caution">
    <text evidence="6">The sequence shown here is derived from an EMBL/GenBank/DDBJ whole genome shotgun (WGS) entry which is preliminary data.</text>
</comment>
<dbReference type="GO" id="GO:0046872">
    <property type="term" value="F:metal ion binding"/>
    <property type="evidence" value="ECO:0007669"/>
    <property type="project" value="UniProtKB-KW"/>
</dbReference>
<evidence type="ECO:0000256" key="4">
    <source>
        <dbReference type="ARBA" id="ARBA00023014"/>
    </source>
</evidence>
<feature type="domain" description="F420-non-reducing hydrogenase iron-sulfur subunit D" evidence="5">
    <location>
        <begin position="20"/>
        <end position="142"/>
    </location>
</feature>
<dbReference type="InterPro" id="IPR003813">
    <property type="entry name" value="MvhD/FlpD"/>
</dbReference>
<evidence type="ECO:0000259" key="5">
    <source>
        <dbReference type="Pfam" id="PF02662"/>
    </source>
</evidence>
<keyword evidence="3" id="KW-0408">Iron</keyword>
<evidence type="ECO:0000256" key="2">
    <source>
        <dbReference type="ARBA" id="ARBA00023002"/>
    </source>
</evidence>
<dbReference type="GO" id="GO:0051536">
    <property type="term" value="F:iron-sulfur cluster binding"/>
    <property type="evidence" value="ECO:0007669"/>
    <property type="project" value="UniProtKB-KW"/>
</dbReference>
<dbReference type="EMBL" id="QSLN01000004">
    <property type="protein sequence ID" value="RDV83646.1"/>
    <property type="molecule type" value="Genomic_DNA"/>
</dbReference>
<dbReference type="GO" id="GO:0016491">
    <property type="term" value="F:oxidoreductase activity"/>
    <property type="evidence" value="ECO:0007669"/>
    <property type="project" value="UniProtKB-KW"/>
</dbReference>
<reference evidence="6 7" key="1">
    <citation type="submission" date="2018-08" db="EMBL/GenBank/DDBJ databases">
        <title>Form III RuBisCO-mediated autotrophy in Thermodesulfobium bacteria.</title>
        <authorList>
            <person name="Toshchakov S.V."/>
            <person name="Kublanov I.V."/>
            <person name="Frolov E."/>
            <person name="Bonch-Osmolovskaya E.A."/>
            <person name="Tourova T.P."/>
            <person name="Chernych N.A."/>
            <person name="Lebedinsky A.V."/>
        </authorList>
    </citation>
    <scope>NUCLEOTIDE SEQUENCE [LARGE SCALE GENOMIC DNA]</scope>
    <source>
        <strain evidence="6 7">SR</strain>
    </source>
</reference>
<evidence type="ECO:0000313" key="6">
    <source>
        <dbReference type="EMBL" id="RDV83646.1"/>
    </source>
</evidence>
<dbReference type="OrthoDB" id="1092876at2"/>
<proteinExistence type="predicted"/>
<protein>
    <submittedName>
        <fullName evidence="6">Hydrogenase iron-sulfur subunit</fullName>
    </submittedName>
</protein>
<dbReference type="Proteomes" id="UP000256329">
    <property type="component" value="Unassembled WGS sequence"/>
</dbReference>
<evidence type="ECO:0000256" key="1">
    <source>
        <dbReference type="ARBA" id="ARBA00022723"/>
    </source>
</evidence>
<organism evidence="6 7">
    <name type="scientific">Ammonifex thiophilus</name>
    <dbReference type="NCBI Taxonomy" id="444093"/>
    <lineage>
        <taxon>Bacteria</taxon>
        <taxon>Bacillati</taxon>
        <taxon>Bacillota</taxon>
        <taxon>Clostridia</taxon>
        <taxon>Thermoanaerobacterales</taxon>
        <taxon>Thermoanaerobacteraceae</taxon>
        <taxon>Ammonifex</taxon>
    </lineage>
</organism>
<gene>
    <name evidence="6" type="ORF">DXX99_04940</name>
</gene>
<dbReference type="RefSeq" id="WP_115792405.1">
    <property type="nucleotide sequence ID" value="NZ_QSLN01000004.1"/>
</dbReference>
<keyword evidence="2" id="KW-0560">Oxidoreductase</keyword>
<evidence type="ECO:0000256" key="3">
    <source>
        <dbReference type="ARBA" id="ARBA00023004"/>
    </source>
</evidence>
<dbReference type="AlphaFoldDB" id="A0A3D8P6C1"/>